<dbReference type="Gene3D" id="3.30.565.10">
    <property type="entry name" value="Histidine kinase-like ATPase, C-terminal domain"/>
    <property type="match status" value="1"/>
</dbReference>
<dbReference type="PRINTS" id="PR00344">
    <property type="entry name" value="BCTRLSENSOR"/>
</dbReference>
<dbReference type="PROSITE" id="PS50113">
    <property type="entry name" value="PAC"/>
    <property type="match status" value="1"/>
</dbReference>
<reference evidence="9 10" key="1">
    <citation type="submission" date="2019-12" db="EMBL/GenBank/DDBJ databases">
        <authorList>
            <person name="Kim Y.S."/>
        </authorList>
    </citation>
    <scope>NUCLEOTIDE SEQUENCE [LARGE SCALE GENOMIC DNA]</scope>
    <source>
        <strain evidence="9 10">GA093</strain>
    </source>
</reference>
<organism evidence="9 10">
    <name type="scientific">Flavobacterium hydrocarbonoxydans</name>
    <dbReference type="NCBI Taxonomy" id="2683249"/>
    <lineage>
        <taxon>Bacteria</taxon>
        <taxon>Pseudomonadati</taxon>
        <taxon>Bacteroidota</taxon>
        <taxon>Flavobacteriia</taxon>
        <taxon>Flavobacteriales</taxon>
        <taxon>Flavobacteriaceae</taxon>
        <taxon>Flavobacterium</taxon>
    </lineage>
</organism>
<dbReference type="AlphaFoldDB" id="A0A6I4NNW5"/>
<dbReference type="CDD" id="cd00130">
    <property type="entry name" value="PAS"/>
    <property type="match status" value="1"/>
</dbReference>
<name>A0A6I4NNW5_9FLAO</name>
<feature type="domain" description="PAS" evidence="7">
    <location>
        <begin position="146"/>
        <end position="218"/>
    </location>
</feature>
<dbReference type="InterPro" id="IPR013655">
    <property type="entry name" value="PAS_fold_3"/>
</dbReference>
<dbReference type="InterPro" id="IPR000014">
    <property type="entry name" value="PAS"/>
</dbReference>
<evidence type="ECO:0000256" key="2">
    <source>
        <dbReference type="ARBA" id="ARBA00012438"/>
    </source>
</evidence>
<dbReference type="Pfam" id="PF02518">
    <property type="entry name" value="HATPase_c"/>
    <property type="match status" value="1"/>
</dbReference>
<dbReference type="PROSITE" id="PS50109">
    <property type="entry name" value="HIS_KIN"/>
    <property type="match status" value="1"/>
</dbReference>
<protein>
    <recommendedName>
        <fullName evidence="2">histidine kinase</fullName>
        <ecNumber evidence="2">2.7.13.3</ecNumber>
    </recommendedName>
</protein>
<dbReference type="Gene3D" id="3.30.450.20">
    <property type="entry name" value="PAS domain"/>
    <property type="match status" value="2"/>
</dbReference>
<sequence>MVFDLYENDDCLKVNGFYKKLFAEIPDVFFQLIIDDNNQYSFPFLSKSVEEIFELSDAEFTKSTELIIHGRVLHLDRKRFFETLFKAKRDLTPWEYEFRATLPKKGLRWFKVFSKPERHTDGNTVFFGYVSDITVFKEQQLKLKFSEERFQFALEASTVGIWDWDMVTNSVFYSSLSLKILELDSADVLDNPERWDKIVHPDDLEKYYSDIHEHFDNKIPFYENYHRVMTSSGKYKWILDRGKVIERDASGSPLRVIGTHTDISAQKEKELELIKTMKLYSDQNSRLLNFSHIVSHNLITQAGNIKSILDFMDADTKKENFDEMLGHLRTVSNNLNDTISNLTQIVKTQSNLNIVVEPLKLCQYINKTIATMKGCVNSNQTEFTIINNVPEYLTINFNPAYLESVLLNFTTNALKYAHPDRDPVIVFDFAIEPDGHKALKIKDNGLGIDLKRHGELLFGMYKTFHKHVEARGIGLYITKNQIEAMQGTVSVESEVGVGSTFKIVFNDVL</sequence>
<dbReference type="InterPro" id="IPR052162">
    <property type="entry name" value="Sensor_kinase/Photoreceptor"/>
</dbReference>
<feature type="domain" description="Histidine kinase" evidence="6">
    <location>
        <begin position="293"/>
        <end position="509"/>
    </location>
</feature>
<dbReference type="SMART" id="SM00387">
    <property type="entry name" value="HATPase_c"/>
    <property type="match status" value="1"/>
</dbReference>
<dbReference type="GO" id="GO:0004673">
    <property type="term" value="F:protein histidine kinase activity"/>
    <property type="evidence" value="ECO:0007669"/>
    <property type="project" value="UniProtKB-EC"/>
</dbReference>
<evidence type="ECO:0000256" key="3">
    <source>
        <dbReference type="ARBA" id="ARBA00022553"/>
    </source>
</evidence>
<keyword evidence="3" id="KW-0597">Phosphoprotein</keyword>
<dbReference type="SMART" id="SM00086">
    <property type="entry name" value="PAC"/>
    <property type="match status" value="2"/>
</dbReference>
<dbReference type="PROSITE" id="PS50112">
    <property type="entry name" value="PAS"/>
    <property type="match status" value="1"/>
</dbReference>
<dbReference type="InterPro" id="IPR036890">
    <property type="entry name" value="HATPase_C_sf"/>
</dbReference>
<evidence type="ECO:0000313" key="10">
    <source>
        <dbReference type="Proteomes" id="UP000471501"/>
    </source>
</evidence>
<evidence type="ECO:0000259" key="7">
    <source>
        <dbReference type="PROSITE" id="PS50112"/>
    </source>
</evidence>
<dbReference type="InterPro" id="IPR035965">
    <property type="entry name" value="PAS-like_dom_sf"/>
</dbReference>
<evidence type="ECO:0000259" key="6">
    <source>
        <dbReference type="PROSITE" id="PS50109"/>
    </source>
</evidence>
<dbReference type="PANTHER" id="PTHR43304">
    <property type="entry name" value="PHYTOCHROME-LIKE PROTEIN CPH1"/>
    <property type="match status" value="1"/>
</dbReference>
<dbReference type="SUPFAM" id="SSF55785">
    <property type="entry name" value="PYP-like sensor domain (PAS domain)"/>
    <property type="match status" value="2"/>
</dbReference>
<dbReference type="EC" id="2.7.13.3" evidence="2"/>
<keyword evidence="4" id="KW-0808">Transferase</keyword>
<dbReference type="Proteomes" id="UP000471501">
    <property type="component" value="Unassembled WGS sequence"/>
</dbReference>
<dbReference type="InterPro" id="IPR003594">
    <property type="entry name" value="HATPase_dom"/>
</dbReference>
<dbReference type="InterPro" id="IPR000700">
    <property type="entry name" value="PAS-assoc_C"/>
</dbReference>
<dbReference type="SUPFAM" id="SSF55874">
    <property type="entry name" value="ATPase domain of HSP90 chaperone/DNA topoisomerase II/histidine kinase"/>
    <property type="match status" value="1"/>
</dbReference>
<dbReference type="NCBIfam" id="TIGR00229">
    <property type="entry name" value="sensory_box"/>
    <property type="match status" value="1"/>
</dbReference>
<dbReference type="SMART" id="SM00091">
    <property type="entry name" value="PAS"/>
    <property type="match status" value="1"/>
</dbReference>
<dbReference type="EMBL" id="WSTB01000004">
    <property type="protein sequence ID" value="MWB94672.1"/>
    <property type="molecule type" value="Genomic_DNA"/>
</dbReference>
<evidence type="ECO:0000313" key="9">
    <source>
        <dbReference type="EMBL" id="MWB94672.1"/>
    </source>
</evidence>
<dbReference type="Pfam" id="PF08447">
    <property type="entry name" value="PAS_3"/>
    <property type="match status" value="1"/>
</dbReference>
<dbReference type="InterPro" id="IPR001610">
    <property type="entry name" value="PAC"/>
</dbReference>
<dbReference type="InterPro" id="IPR005467">
    <property type="entry name" value="His_kinase_dom"/>
</dbReference>
<accession>A0A6I4NNW5</accession>
<comment type="catalytic activity">
    <reaction evidence="1">
        <text>ATP + protein L-histidine = ADP + protein N-phospho-L-histidine.</text>
        <dbReference type="EC" id="2.7.13.3"/>
    </reaction>
</comment>
<evidence type="ECO:0000256" key="4">
    <source>
        <dbReference type="ARBA" id="ARBA00022679"/>
    </source>
</evidence>
<evidence type="ECO:0000256" key="5">
    <source>
        <dbReference type="ARBA" id="ARBA00022777"/>
    </source>
</evidence>
<dbReference type="RefSeq" id="WP_160374638.1">
    <property type="nucleotide sequence ID" value="NZ_WSTB01000004.1"/>
</dbReference>
<comment type="caution">
    <text evidence="9">The sequence shown here is derived from an EMBL/GenBank/DDBJ whole genome shotgun (WGS) entry which is preliminary data.</text>
</comment>
<dbReference type="InterPro" id="IPR004358">
    <property type="entry name" value="Sig_transdc_His_kin-like_C"/>
</dbReference>
<proteinExistence type="predicted"/>
<evidence type="ECO:0000259" key="8">
    <source>
        <dbReference type="PROSITE" id="PS50113"/>
    </source>
</evidence>
<evidence type="ECO:0000256" key="1">
    <source>
        <dbReference type="ARBA" id="ARBA00000085"/>
    </source>
</evidence>
<dbReference type="PANTHER" id="PTHR43304:SF1">
    <property type="entry name" value="PAC DOMAIN-CONTAINING PROTEIN"/>
    <property type="match status" value="1"/>
</dbReference>
<gene>
    <name evidence="9" type="ORF">GON26_09880</name>
</gene>
<keyword evidence="5" id="KW-0418">Kinase</keyword>
<keyword evidence="10" id="KW-1185">Reference proteome</keyword>
<feature type="domain" description="PAC" evidence="8">
    <location>
        <begin position="222"/>
        <end position="275"/>
    </location>
</feature>